<reference evidence="3" key="1">
    <citation type="submission" date="2023-07" db="EMBL/GenBank/DDBJ databases">
        <title>30 novel species of actinomycetes from the DSMZ collection.</title>
        <authorList>
            <person name="Nouioui I."/>
        </authorList>
    </citation>
    <scope>NUCLEOTIDE SEQUENCE [LARGE SCALE GENOMIC DNA]</scope>
    <source>
        <strain evidence="3">DSM 41770</strain>
    </source>
</reference>
<protein>
    <submittedName>
        <fullName evidence="2">Uncharacterized protein</fullName>
    </submittedName>
</protein>
<evidence type="ECO:0000256" key="1">
    <source>
        <dbReference type="SAM" id="MobiDB-lite"/>
    </source>
</evidence>
<proteinExistence type="predicted"/>
<feature type="compositionally biased region" description="Low complexity" evidence="1">
    <location>
        <begin position="37"/>
        <end position="46"/>
    </location>
</feature>
<feature type="region of interest" description="Disordered" evidence="1">
    <location>
        <begin position="31"/>
        <end position="50"/>
    </location>
</feature>
<evidence type="ECO:0000313" key="3">
    <source>
        <dbReference type="Proteomes" id="UP001183777"/>
    </source>
</evidence>
<gene>
    <name evidence="2" type="ORF">RM649_26625</name>
</gene>
<accession>A0ABU2RV12</accession>
<organism evidence="2 3">
    <name type="scientific">Streptomyces salyersiae</name>
    <dbReference type="NCBI Taxonomy" id="3075530"/>
    <lineage>
        <taxon>Bacteria</taxon>
        <taxon>Bacillati</taxon>
        <taxon>Actinomycetota</taxon>
        <taxon>Actinomycetes</taxon>
        <taxon>Kitasatosporales</taxon>
        <taxon>Streptomycetaceae</taxon>
        <taxon>Streptomyces</taxon>
    </lineage>
</organism>
<comment type="caution">
    <text evidence="2">The sequence shown here is derived from an EMBL/GenBank/DDBJ whole genome shotgun (WGS) entry which is preliminary data.</text>
</comment>
<dbReference type="RefSeq" id="WP_311660353.1">
    <property type="nucleotide sequence ID" value="NZ_JAVREX010000013.1"/>
</dbReference>
<dbReference type="Proteomes" id="UP001183777">
    <property type="component" value="Unassembled WGS sequence"/>
</dbReference>
<name>A0ABU2RV12_9ACTN</name>
<keyword evidence="3" id="KW-1185">Reference proteome</keyword>
<evidence type="ECO:0000313" key="2">
    <source>
        <dbReference type="EMBL" id="MDT0431204.1"/>
    </source>
</evidence>
<sequence>MDVSASSVSWTPYWSDGETVAWTRRAARSAHPLGVDPPAACAPEAPAEGERSVWKPLLRVAFRHVRNAENALIL</sequence>
<dbReference type="EMBL" id="JAVREX010000013">
    <property type="protein sequence ID" value="MDT0431204.1"/>
    <property type="molecule type" value="Genomic_DNA"/>
</dbReference>